<proteinExistence type="inferred from homology"/>
<evidence type="ECO:0000256" key="5">
    <source>
        <dbReference type="ARBA" id="ARBA00022801"/>
    </source>
</evidence>
<evidence type="ECO:0000256" key="10">
    <source>
        <dbReference type="ARBA" id="ARBA00023239"/>
    </source>
</evidence>
<dbReference type="Proteomes" id="UP000005926">
    <property type="component" value="Unassembled WGS sequence"/>
</dbReference>
<protein>
    <recommendedName>
        <fullName evidence="12">Endonuclease III</fullName>
        <ecNumber evidence="12">4.2.99.18</ecNumber>
    </recommendedName>
    <alternativeName>
        <fullName evidence="12">DNA-(apurinic or apyrimidinic site) lyase</fullName>
    </alternativeName>
</protein>
<organism evidence="14 15">
    <name type="scientific">Granulicatella adiacens ATCC 49175</name>
    <dbReference type="NCBI Taxonomy" id="638301"/>
    <lineage>
        <taxon>Bacteria</taxon>
        <taxon>Bacillati</taxon>
        <taxon>Bacillota</taxon>
        <taxon>Bacilli</taxon>
        <taxon>Lactobacillales</taxon>
        <taxon>Carnobacteriaceae</taxon>
        <taxon>Granulicatella</taxon>
    </lineage>
</organism>
<dbReference type="InterPro" id="IPR000445">
    <property type="entry name" value="HhH_motif"/>
</dbReference>
<dbReference type="SUPFAM" id="SSF48150">
    <property type="entry name" value="DNA-glycosylase"/>
    <property type="match status" value="1"/>
</dbReference>
<dbReference type="eggNOG" id="COG0177">
    <property type="taxonomic scope" value="Bacteria"/>
</dbReference>
<dbReference type="GO" id="GO:0003677">
    <property type="term" value="F:DNA binding"/>
    <property type="evidence" value="ECO:0007669"/>
    <property type="project" value="UniProtKB-UniRule"/>
</dbReference>
<dbReference type="NCBIfam" id="TIGR01083">
    <property type="entry name" value="nth"/>
    <property type="match status" value="1"/>
</dbReference>
<reference evidence="14 15" key="1">
    <citation type="submission" date="2009-08" db="EMBL/GenBank/DDBJ databases">
        <authorList>
            <person name="Muzny D."/>
            <person name="Qin X."/>
            <person name="Deng J."/>
            <person name="Jiang H."/>
            <person name="Liu Y."/>
            <person name="Qu J."/>
            <person name="Song X.-Z."/>
            <person name="Zhang L."/>
            <person name="Thornton R."/>
            <person name="Coyle M."/>
            <person name="Francisco L."/>
            <person name="Jackson L."/>
            <person name="Javaid M."/>
            <person name="Korchina V."/>
            <person name="Kovar C."/>
            <person name="Mata R."/>
            <person name="Mathew T."/>
            <person name="Ngo R."/>
            <person name="Nguyen L."/>
            <person name="Nguyen N."/>
            <person name="Okwuonu G."/>
            <person name="Ongeri F."/>
            <person name="Pham C."/>
            <person name="Simmons D."/>
            <person name="Wilczek-Boney K."/>
            <person name="Hale W."/>
            <person name="Jakkamsetti A."/>
            <person name="Pham P."/>
            <person name="Ruth R."/>
            <person name="San Lucas F."/>
            <person name="Warren J."/>
            <person name="Zhang J."/>
            <person name="Zhao Z."/>
            <person name="Zhou C."/>
            <person name="Zhu D."/>
            <person name="Lee S."/>
            <person name="Bess C."/>
            <person name="Blankenburg K."/>
            <person name="Forbes L."/>
            <person name="Fu Q."/>
            <person name="Gubbala S."/>
            <person name="Hirani K."/>
            <person name="Jayaseelan J.C."/>
            <person name="Lara F."/>
            <person name="Munidasa M."/>
            <person name="Palculict T."/>
            <person name="Patil S."/>
            <person name="Pu L.-L."/>
            <person name="Saada N."/>
            <person name="Tang L."/>
            <person name="Weissenberger G."/>
            <person name="Zhu Y."/>
            <person name="Hemphill L."/>
            <person name="Shang Y."/>
            <person name="Youmans B."/>
            <person name="Ayvaz T."/>
            <person name="Ross M."/>
            <person name="Santibanez J."/>
            <person name="Aqrawi P."/>
            <person name="Gross S."/>
            <person name="Joshi V."/>
            <person name="Fowler G."/>
            <person name="Nazareth L."/>
            <person name="Reid J."/>
            <person name="Worley K."/>
            <person name="Petrosino J."/>
            <person name="Highlander S."/>
            <person name="Gibbs R."/>
        </authorList>
    </citation>
    <scope>NUCLEOTIDE SEQUENCE [LARGE SCALE GENOMIC DNA]</scope>
    <source>
        <strain evidence="14 15">ATCC 49175</strain>
    </source>
</reference>
<dbReference type="Pfam" id="PF00730">
    <property type="entry name" value="HhH-GPD"/>
    <property type="match status" value="1"/>
</dbReference>
<dbReference type="FunFam" id="1.10.1670.10:FF:000001">
    <property type="entry name" value="Endonuclease III"/>
    <property type="match status" value="1"/>
</dbReference>
<evidence type="ECO:0000256" key="3">
    <source>
        <dbReference type="ARBA" id="ARBA00022723"/>
    </source>
</evidence>
<dbReference type="FunFam" id="1.10.340.30:FF:000001">
    <property type="entry name" value="Endonuclease III"/>
    <property type="match status" value="1"/>
</dbReference>
<dbReference type="PIRSF" id="PIRSF001435">
    <property type="entry name" value="Nth"/>
    <property type="match status" value="1"/>
</dbReference>
<dbReference type="Gene3D" id="1.10.340.30">
    <property type="entry name" value="Hypothetical protein, domain 2"/>
    <property type="match status" value="1"/>
</dbReference>
<dbReference type="HAMAP" id="MF_00942">
    <property type="entry name" value="Nth"/>
    <property type="match status" value="1"/>
</dbReference>
<dbReference type="PROSITE" id="PS00764">
    <property type="entry name" value="ENDONUCLEASE_III_1"/>
    <property type="match status" value="1"/>
</dbReference>
<dbReference type="InterPro" id="IPR011257">
    <property type="entry name" value="DNA_glycosylase"/>
</dbReference>
<dbReference type="InterPro" id="IPR004035">
    <property type="entry name" value="Endouclease-III_FeS-bd_BS"/>
</dbReference>
<sequence length="212" mass="23704">MLSKAKTIEAVERMEKLFPNAHCELNHETPFQLLIATILSAQATDKGVNKVTPKLFAIYPNAHALANSEEEVVIECIQSLGLYRNKAKNIRLCAQQLVEKYNGEVPRTREELVSLAGVGRKTANVVLSVAFGLPAFAVDTHVERVSKRLQICKQSASVLEVEETLCKKLPKNKWGKAHHWMIFFGRYHCTARSPKCQGCPLLDLCAYGQKEV</sequence>
<name>C8NF18_9LACT</name>
<dbReference type="GO" id="GO:0140078">
    <property type="term" value="F:class I DNA-(apurinic or apyrimidinic site) endonuclease activity"/>
    <property type="evidence" value="ECO:0007669"/>
    <property type="project" value="UniProtKB-EC"/>
</dbReference>
<evidence type="ECO:0000256" key="1">
    <source>
        <dbReference type="ARBA" id="ARBA00008343"/>
    </source>
</evidence>
<keyword evidence="11 12" id="KW-0326">Glycosidase</keyword>
<dbReference type="InterPro" id="IPR003265">
    <property type="entry name" value="HhH-GPD_domain"/>
</dbReference>
<dbReference type="InterPro" id="IPR004036">
    <property type="entry name" value="Endonuclease-III-like_CS2"/>
</dbReference>
<dbReference type="PANTHER" id="PTHR10359:SF18">
    <property type="entry name" value="ENDONUCLEASE III"/>
    <property type="match status" value="1"/>
</dbReference>
<keyword evidence="3 12" id="KW-0479">Metal-binding</keyword>
<evidence type="ECO:0000259" key="13">
    <source>
        <dbReference type="SMART" id="SM00478"/>
    </source>
</evidence>
<keyword evidence="5 12" id="KW-0378">Hydrolase</keyword>
<dbReference type="PROSITE" id="PS01155">
    <property type="entry name" value="ENDONUCLEASE_III_2"/>
    <property type="match status" value="1"/>
</dbReference>
<dbReference type="GO" id="GO:0019104">
    <property type="term" value="F:DNA N-glycosylase activity"/>
    <property type="evidence" value="ECO:0007669"/>
    <property type="project" value="UniProtKB-UniRule"/>
</dbReference>
<keyword evidence="14" id="KW-0540">Nuclease</keyword>
<feature type="binding site" evidence="12">
    <location>
        <position position="199"/>
    </location>
    <ligand>
        <name>[4Fe-4S] cluster</name>
        <dbReference type="ChEBI" id="CHEBI:49883"/>
    </ligand>
</feature>
<keyword evidence="9 12" id="KW-0234">DNA repair</keyword>
<evidence type="ECO:0000313" key="14">
    <source>
        <dbReference type="EMBL" id="EEW37727.1"/>
    </source>
</evidence>
<keyword evidence="15" id="KW-1185">Reference proteome</keyword>
<dbReference type="STRING" id="638301.HMPREF0444_0513"/>
<dbReference type="SMART" id="SM00525">
    <property type="entry name" value="FES"/>
    <property type="match status" value="1"/>
</dbReference>
<dbReference type="AlphaFoldDB" id="C8NF18"/>
<comment type="cofactor">
    <cofactor evidence="12">
        <name>[4Fe-4S] cluster</name>
        <dbReference type="ChEBI" id="CHEBI:49883"/>
    </cofactor>
    <text evidence="12">Binds 1 [4Fe-4S] cluster.</text>
</comment>
<keyword evidence="6 12" id="KW-0408">Iron</keyword>
<comment type="function">
    <text evidence="12">DNA repair enzyme that has both DNA N-glycosylase activity and AP-lyase activity. The DNA N-glycosylase activity releases various damaged pyrimidines from DNA by cleaving the N-glycosidic bond, leaving an AP (apurinic/apyrimidinic) site. The AP-lyase activity cleaves the phosphodiester bond 3' to the AP site by a beta-elimination, leaving a 3'-terminal unsaturated sugar and a product with a terminal 5'-phosphate.</text>
</comment>
<evidence type="ECO:0000256" key="8">
    <source>
        <dbReference type="ARBA" id="ARBA00023125"/>
    </source>
</evidence>
<dbReference type="InterPro" id="IPR003651">
    <property type="entry name" value="Endonuclease3_FeS-loop_motif"/>
</dbReference>
<comment type="similarity">
    <text evidence="1 12">Belongs to the Nth/MutY family.</text>
</comment>
<gene>
    <name evidence="12 14" type="primary">nth</name>
    <name evidence="14" type="ORF">HMPREF0444_0513</name>
</gene>
<comment type="caution">
    <text evidence="14">The sequence shown here is derived from an EMBL/GenBank/DDBJ whole genome shotgun (WGS) entry which is preliminary data.</text>
</comment>
<accession>C8NF18</accession>
<comment type="catalytic activity">
    <reaction evidence="12">
        <text>2'-deoxyribonucleotide-(2'-deoxyribose 5'-phosphate)-2'-deoxyribonucleotide-DNA = a 3'-end 2'-deoxyribonucleotide-(2,3-dehydro-2,3-deoxyribose 5'-phosphate)-DNA + a 5'-end 5'-phospho-2'-deoxyribonucleoside-DNA + H(+)</text>
        <dbReference type="Rhea" id="RHEA:66592"/>
        <dbReference type="Rhea" id="RHEA-COMP:13180"/>
        <dbReference type="Rhea" id="RHEA-COMP:16897"/>
        <dbReference type="Rhea" id="RHEA-COMP:17067"/>
        <dbReference type="ChEBI" id="CHEBI:15378"/>
        <dbReference type="ChEBI" id="CHEBI:136412"/>
        <dbReference type="ChEBI" id="CHEBI:157695"/>
        <dbReference type="ChEBI" id="CHEBI:167181"/>
        <dbReference type="EC" id="4.2.99.18"/>
    </reaction>
</comment>
<dbReference type="EC" id="4.2.99.18" evidence="12"/>
<dbReference type="CDD" id="cd00056">
    <property type="entry name" value="ENDO3c"/>
    <property type="match status" value="1"/>
</dbReference>
<evidence type="ECO:0000256" key="2">
    <source>
        <dbReference type="ARBA" id="ARBA00022485"/>
    </source>
</evidence>
<dbReference type="GO" id="GO:0006285">
    <property type="term" value="P:base-excision repair, AP site formation"/>
    <property type="evidence" value="ECO:0007669"/>
    <property type="project" value="TreeGrafter"/>
</dbReference>
<dbReference type="HOGENOM" id="CLU_012862_3_3_9"/>
<dbReference type="GeneID" id="78413154"/>
<evidence type="ECO:0000256" key="9">
    <source>
        <dbReference type="ARBA" id="ARBA00023204"/>
    </source>
</evidence>
<evidence type="ECO:0000256" key="4">
    <source>
        <dbReference type="ARBA" id="ARBA00022763"/>
    </source>
</evidence>
<dbReference type="EMBL" id="ACKZ01000012">
    <property type="protein sequence ID" value="EEW37727.1"/>
    <property type="molecule type" value="Genomic_DNA"/>
</dbReference>
<dbReference type="GO" id="GO:0046872">
    <property type="term" value="F:metal ion binding"/>
    <property type="evidence" value="ECO:0007669"/>
    <property type="project" value="UniProtKB-KW"/>
</dbReference>
<evidence type="ECO:0000256" key="7">
    <source>
        <dbReference type="ARBA" id="ARBA00023014"/>
    </source>
</evidence>
<keyword evidence="4 12" id="KW-0227">DNA damage</keyword>
<dbReference type="Pfam" id="PF00633">
    <property type="entry name" value="HHH"/>
    <property type="match status" value="1"/>
</dbReference>
<dbReference type="RefSeq" id="WP_005605673.1">
    <property type="nucleotide sequence ID" value="NZ_CP102283.1"/>
</dbReference>
<dbReference type="InterPro" id="IPR005759">
    <property type="entry name" value="Nth"/>
</dbReference>
<feature type="binding site" evidence="12">
    <location>
        <position position="205"/>
    </location>
    <ligand>
        <name>[4Fe-4S] cluster</name>
        <dbReference type="ChEBI" id="CHEBI:49883"/>
    </ligand>
</feature>
<evidence type="ECO:0000256" key="12">
    <source>
        <dbReference type="HAMAP-Rule" id="MF_00942"/>
    </source>
</evidence>
<feature type="binding site" evidence="12">
    <location>
        <position position="189"/>
    </location>
    <ligand>
        <name>[4Fe-4S] cluster</name>
        <dbReference type="ChEBI" id="CHEBI:49883"/>
    </ligand>
</feature>
<dbReference type="Pfam" id="PF10576">
    <property type="entry name" value="EndIII_4Fe-2S"/>
    <property type="match status" value="1"/>
</dbReference>
<evidence type="ECO:0000256" key="11">
    <source>
        <dbReference type="ARBA" id="ARBA00023295"/>
    </source>
</evidence>
<keyword evidence="2 12" id="KW-0004">4Fe-4S</keyword>
<evidence type="ECO:0000256" key="6">
    <source>
        <dbReference type="ARBA" id="ARBA00023004"/>
    </source>
</evidence>
<evidence type="ECO:0000313" key="15">
    <source>
        <dbReference type="Proteomes" id="UP000005926"/>
    </source>
</evidence>
<dbReference type="SMART" id="SM00478">
    <property type="entry name" value="ENDO3c"/>
    <property type="match status" value="1"/>
</dbReference>
<keyword evidence="10 12" id="KW-0456">Lyase</keyword>
<keyword evidence="8 12" id="KW-0238">DNA-binding</keyword>
<dbReference type="InterPro" id="IPR023170">
    <property type="entry name" value="HhH_base_excis_C"/>
</dbReference>
<dbReference type="GO" id="GO:0051539">
    <property type="term" value="F:4 iron, 4 sulfur cluster binding"/>
    <property type="evidence" value="ECO:0007669"/>
    <property type="project" value="UniProtKB-UniRule"/>
</dbReference>
<keyword evidence="7 12" id="KW-0411">Iron-sulfur</keyword>
<dbReference type="PANTHER" id="PTHR10359">
    <property type="entry name" value="A/G-SPECIFIC ADENINE GLYCOSYLASE/ENDONUCLEASE III"/>
    <property type="match status" value="1"/>
</dbReference>
<dbReference type="Gene3D" id="1.10.1670.10">
    <property type="entry name" value="Helix-hairpin-Helix base-excision DNA repair enzymes (C-terminal)"/>
    <property type="match status" value="1"/>
</dbReference>
<feature type="binding site" evidence="12">
    <location>
        <position position="196"/>
    </location>
    <ligand>
        <name>[4Fe-4S] cluster</name>
        <dbReference type="ChEBI" id="CHEBI:49883"/>
    </ligand>
</feature>
<feature type="domain" description="HhH-GPD" evidence="13">
    <location>
        <begin position="39"/>
        <end position="187"/>
    </location>
</feature>
<keyword evidence="14" id="KW-0255">Endonuclease</keyword>